<evidence type="ECO:0000313" key="1">
    <source>
        <dbReference type="EMBL" id="MPC36760.1"/>
    </source>
</evidence>
<dbReference type="AlphaFoldDB" id="A0A5B7EPW7"/>
<evidence type="ECO:0000313" key="2">
    <source>
        <dbReference type="Proteomes" id="UP000324222"/>
    </source>
</evidence>
<keyword evidence="2" id="KW-1185">Reference proteome</keyword>
<reference evidence="1 2" key="1">
    <citation type="submission" date="2019-05" db="EMBL/GenBank/DDBJ databases">
        <title>Another draft genome of Portunus trituberculatus and its Hox gene families provides insights of decapod evolution.</title>
        <authorList>
            <person name="Jeong J.-H."/>
            <person name="Song I."/>
            <person name="Kim S."/>
            <person name="Choi T."/>
            <person name="Kim D."/>
            <person name="Ryu S."/>
            <person name="Kim W."/>
        </authorList>
    </citation>
    <scope>NUCLEOTIDE SEQUENCE [LARGE SCALE GENOMIC DNA]</scope>
    <source>
        <tissue evidence="1">Muscle</tissue>
    </source>
</reference>
<accession>A0A5B7EPW7</accession>
<organism evidence="1 2">
    <name type="scientific">Portunus trituberculatus</name>
    <name type="common">Swimming crab</name>
    <name type="synonym">Neptunus trituberculatus</name>
    <dbReference type="NCBI Taxonomy" id="210409"/>
    <lineage>
        <taxon>Eukaryota</taxon>
        <taxon>Metazoa</taxon>
        <taxon>Ecdysozoa</taxon>
        <taxon>Arthropoda</taxon>
        <taxon>Crustacea</taxon>
        <taxon>Multicrustacea</taxon>
        <taxon>Malacostraca</taxon>
        <taxon>Eumalacostraca</taxon>
        <taxon>Eucarida</taxon>
        <taxon>Decapoda</taxon>
        <taxon>Pleocyemata</taxon>
        <taxon>Brachyura</taxon>
        <taxon>Eubrachyura</taxon>
        <taxon>Portunoidea</taxon>
        <taxon>Portunidae</taxon>
        <taxon>Portuninae</taxon>
        <taxon>Portunus</taxon>
    </lineage>
</organism>
<protein>
    <submittedName>
        <fullName evidence="1">Uncharacterized protein</fullName>
    </submittedName>
</protein>
<comment type="caution">
    <text evidence="1">The sequence shown here is derived from an EMBL/GenBank/DDBJ whole genome shotgun (WGS) entry which is preliminary data.</text>
</comment>
<sequence>MAPTRERHLRGVCPDGTLRDFRNLLHFIIVRRVSIANHTRSLSLWREDNCSNIGPAMLCKCDQSKVTSRTFAITHRDNAMEDVLLIGNALSEDSRKISKLRPALVWWREASRYQLNASL</sequence>
<dbReference type="Proteomes" id="UP000324222">
    <property type="component" value="Unassembled WGS sequence"/>
</dbReference>
<name>A0A5B7EPW7_PORTR</name>
<proteinExistence type="predicted"/>
<dbReference type="EMBL" id="VSRR010003600">
    <property type="protein sequence ID" value="MPC36760.1"/>
    <property type="molecule type" value="Genomic_DNA"/>
</dbReference>
<gene>
    <name evidence="1" type="ORF">E2C01_030228</name>
</gene>